<proteinExistence type="predicted"/>
<protein>
    <recommendedName>
        <fullName evidence="1">DUF5824 domain-containing protein</fullName>
    </recommendedName>
</protein>
<evidence type="ECO:0000259" key="1">
    <source>
        <dbReference type="Pfam" id="PF19141"/>
    </source>
</evidence>
<name>A0ABV2AV29_9EUKA</name>
<dbReference type="EMBL" id="JBDODL010006579">
    <property type="protein sequence ID" value="MES1923511.1"/>
    <property type="molecule type" value="Genomic_DNA"/>
</dbReference>
<dbReference type="InterPro" id="IPR043862">
    <property type="entry name" value="DUF5824"/>
</dbReference>
<keyword evidence="3" id="KW-1185">Reference proteome</keyword>
<organism evidence="2 3">
    <name type="scientific">Bonamia ostreae</name>
    <dbReference type="NCBI Taxonomy" id="126728"/>
    <lineage>
        <taxon>Eukaryota</taxon>
        <taxon>Sar</taxon>
        <taxon>Rhizaria</taxon>
        <taxon>Endomyxa</taxon>
        <taxon>Ascetosporea</taxon>
        <taxon>Haplosporida</taxon>
        <taxon>Bonamia</taxon>
    </lineage>
</organism>
<gene>
    <name evidence="2" type="ORF">MHBO_005093</name>
</gene>
<reference evidence="2 3" key="1">
    <citation type="journal article" date="2024" name="BMC Biol.">
        <title>Comparative genomics of Ascetosporea gives new insight into the evolutionary basis for animal parasitism in Rhizaria.</title>
        <authorList>
            <person name="Hiltunen Thoren M."/>
            <person name="Onut-Brannstrom I."/>
            <person name="Alfjorden A."/>
            <person name="Peckova H."/>
            <person name="Swords F."/>
            <person name="Hooper C."/>
            <person name="Holzer A.S."/>
            <person name="Bass D."/>
            <person name="Burki F."/>
        </authorList>
    </citation>
    <scope>NUCLEOTIDE SEQUENCE [LARGE SCALE GENOMIC DNA]</scope>
    <source>
        <strain evidence="2">20-A016</strain>
    </source>
</reference>
<accession>A0ABV2AV29</accession>
<evidence type="ECO:0000313" key="2">
    <source>
        <dbReference type="EMBL" id="MES1923511.1"/>
    </source>
</evidence>
<feature type="domain" description="DUF5824" evidence="1">
    <location>
        <begin position="7"/>
        <end position="70"/>
    </location>
</feature>
<sequence length="86" mass="9644">LQQPNSKKDISKLTGISMSILDAVYYRGMGAYKTNRGAVRPSVKSPQQWAMARIYSFSVGGKTRQTADADLWAKHLKNKKLNSKKK</sequence>
<comment type="caution">
    <text evidence="2">The sequence shown here is derived from an EMBL/GenBank/DDBJ whole genome shotgun (WGS) entry which is preliminary data.</text>
</comment>
<dbReference type="Proteomes" id="UP001439008">
    <property type="component" value="Unassembled WGS sequence"/>
</dbReference>
<dbReference type="Pfam" id="PF19141">
    <property type="entry name" value="DUF5824"/>
    <property type="match status" value="1"/>
</dbReference>
<evidence type="ECO:0000313" key="3">
    <source>
        <dbReference type="Proteomes" id="UP001439008"/>
    </source>
</evidence>
<feature type="non-terminal residue" evidence="2">
    <location>
        <position position="1"/>
    </location>
</feature>